<keyword evidence="5" id="KW-1185">Reference proteome</keyword>
<reference evidence="4" key="1">
    <citation type="submission" date="2018-03" db="EMBL/GenBank/DDBJ databases">
        <authorList>
            <person name="Guldener U."/>
        </authorList>
    </citation>
    <scope>NUCLEOTIDE SEQUENCE</scope>
</reference>
<dbReference type="InterPro" id="IPR029058">
    <property type="entry name" value="AB_hydrolase_fold"/>
</dbReference>
<organism evidence="4 5">
    <name type="scientific">Fusarium torulosum</name>
    <dbReference type="NCBI Taxonomy" id="33205"/>
    <lineage>
        <taxon>Eukaryota</taxon>
        <taxon>Fungi</taxon>
        <taxon>Dikarya</taxon>
        <taxon>Ascomycota</taxon>
        <taxon>Pezizomycotina</taxon>
        <taxon>Sordariomycetes</taxon>
        <taxon>Hypocreomycetidae</taxon>
        <taxon>Hypocreales</taxon>
        <taxon>Nectriaceae</taxon>
        <taxon>Fusarium</taxon>
    </lineage>
</organism>
<sequence length="382" mass="42366">MGLALAQQEPVFRESLTEFDGIFRKQSGISIVHEISKHQDESRLKSSKVVQPAIVAIQIALARTLISYGVEPEAIIGHSIGEAAAAHLAGALPLEQAVTAIRVLHLPLGQNDWEFQSVKEELLSNRHGRYNTLIAIRSGGRFVRRIIPLTAEEAEKRAIEKLLVPCGSVVSKWLVRGVPPVKPRGRLFLFHPVGTGASFFAPFLLDPPEGFDTIAVQLPGHEGRNDESVPSQMAEIVTGIVSEIGKIGAQDVFWGHSFGGVVAFETLRALKRRGSILPRLVVTGTIAPHLVRLWHKRDVLLRVMADDYSPDYMLAVSRYVDDANLFRALLQKMKKDMPFLMGYQYVEEDEALDVPITAFAARQDDVVYPDGNSPMDFPYRIF</sequence>
<gene>
    <name evidence="4" type="ORF">FTOL_12485</name>
</gene>
<protein>
    <recommendedName>
        <fullName evidence="3">Malonyl-CoA:ACP transacylase (MAT) domain-containing protein</fullName>
    </recommendedName>
</protein>
<dbReference type="PANTHER" id="PTHR43775">
    <property type="entry name" value="FATTY ACID SYNTHASE"/>
    <property type="match status" value="1"/>
</dbReference>
<feature type="domain" description="Malonyl-CoA:ACP transacylase (MAT)" evidence="3">
    <location>
        <begin position="1"/>
        <end position="236"/>
    </location>
</feature>
<dbReference type="Pfam" id="PF00698">
    <property type="entry name" value="Acyl_transf_1"/>
    <property type="match status" value="1"/>
</dbReference>
<keyword evidence="2" id="KW-0597">Phosphoprotein</keyword>
<dbReference type="InterPro" id="IPR001227">
    <property type="entry name" value="Ac_transferase_dom_sf"/>
</dbReference>
<comment type="caution">
    <text evidence="4">The sequence shown here is derived from an EMBL/GenBank/DDBJ whole genome shotgun (WGS) entry which is preliminary data.</text>
</comment>
<evidence type="ECO:0000256" key="2">
    <source>
        <dbReference type="ARBA" id="ARBA00022553"/>
    </source>
</evidence>
<dbReference type="GO" id="GO:0006633">
    <property type="term" value="P:fatty acid biosynthetic process"/>
    <property type="evidence" value="ECO:0007669"/>
    <property type="project" value="TreeGrafter"/>
</dbReference>
<dbReference type="Gene3D" id="3.40.366.10">
    <property type="entry name" value="Malonyl-Coenzyme A Acyl Carrier Protein, domain 2"/>
    <property type="match status" value="1"/>
</dbReference>
<dbReference type="GO" id="GO:0004312">
    <property type="term" value="F:fatty acid synthase activity"/>
    <property type="evidence" value="ECO:0007669"/>
    <property type="project" value="TreeGrafter"/>
</dbReference>
<dbReference type="PANTHER" id="PTHR43775:SF37">
    <property type="entry name" value="SI:DKEY-61P9.11"/>
    <property type="match status" value="1"/>
</dbReference>
<dbReference type="InterPro" id="IPR014043">
    <property type="entry name" value="Acyl_transferase_dom"/>
</dbReference>
<dbReference type="SMART" id="SM00827">
    <property type="entry name" value="PKS_AT"/>
    <property type="match status" value="1"/>
</dbReference>
<accession>A0AAE8MLR9</accession>
<dbReference type="SUPFAM" id="SSF52151">
    <property type="entry name" value="FabD/lysophospholipase-like"/>
    <property type="match status" value="1"/>
</dbReference>
<dbReference type="Proteomes" id="UP001187734">
    <property type="component" value="Unassembled WGS sequence"/>
</dbReference>
<dbReference type="InterPro" id="IPR001031">
    <property type="entry name" value="Thioesterase"/>
</dbReference>
<evidence type="ECO:0000313" key="4">
    <source>
        <dbReference type="EMBL" id="SPJ88016.1"/>
    </source>
</evidence>
<evidence type="ECO:0000313" key="5">
    <source>
        <dbReference type="Proteomes" id="UP001187734"/>
    </source>
</evidence>
<dbReference type="InterPro" id="IPR050091">
    <property type="entry name" value="PKS_NRPS_Biosynth_Enz"/>
</dbReference>
<dbReference type="GO" id="GO:0005886">
    <property type="term" value="C:plasma membrane"/>
    <property type="evidence" value="ECO:0007669"/>
    <property type="project" value="TreeGrafter"/>
</dbReference>
<dbReference type="Pfam" id="PF00975">
    <property type="entry name" value="Thioesterase"/>
    <property type="match status" value="1"/>
</dbReference>
<evidence type="ECO:0000256" key="1">
    <source>
        <dbReference type="ARBA" id="ARBA00022450"/>
    </source>
</evidence>
<proteinExistence type="predicted"/>
<dbReference type="InterPro" id="IPR016035">
    <property type="entry name" value="Acyl_Trfase/lysoPLipase"/>
</dbReference>
<dbReference type="AlphaFoldDB" id="A0AAE8MLR9"/>
<keyword evidence="1" id="KW-0596">Phosphopantetheine</keyword>
<dbReference type="EMBL" id="ONZP01000600">
    <property type="protein sequence ID" value="SPJ88016.1"/>
    <property type="molecule type" value="Genomic_DNA"/>
</dbReference>
<dbReference type="Gene3D" id="3.40.50.1820">
    <property type="entry name" value="alpha/beta hydrolase"/>
    <property type="match status" value="1"/>
</dbReference>
<dbReference type="GO" id="GO:0005737">
    <property type="term" value="C:cytoplasm"/>
    <property type="evidence" value="ECO:0007669"/>
    <property type="project" value="TreeGrafter"/>
</dbReference>
<evidence type="ECO:0000259" key="3">
    <source>
        <dbReference type="SMART" id="SM00827"/>
    </source>
</evidence>
<name>A0AAE8MLR9_9HYPO</name>
<dbReference type="SUPFAM" id="SSF53474">
    <property type="entry name" value="alpha/beta-Hydrolases"/>
    <property type="match status" value="1"/>
</dbReference>